<evidence type="ECO:0000256" key="3">
    <source>
        <dbReference type="RuleBase" id="RU000363"/>
    </source>
</evidence>
<dbReference type="PRINTS" id="PR00080">
    <property type="entry name" value="SDRFAMILY"/>
</dbReference>
<reference evidence="5" key="1">
    <citation type="submission" date="2015-10" db="EMBL/GenBank/DDBJ databases">
        <authorList>
            <person name="Regsiter A."/>
            <person name="william w."/>
        </authorList>
    </citation>
    <scope>NUCLEOTIDE SEQUENCE</scope>
    <source>
        <strain evidence="5">Montdore</strain>
    </source>
</reference>
<dbReference type="PANTHER" id="PTHR43976">
    <property type="entry name" value="SHORT CHAIN DEHYDROGENASE"/>
    <property type="match status" value="1"/>
</dbReference>
<sequence length="285" mass="29373">MSTSTATASSATPKLWLITGCSRGFGSALALEVLASGDKVICTARNPSVLAHLTKLGAIPLSLDLTFPPAIIQATITSAITDHGPIDYLVNSAGVTTIGAVESYTPAELQEHFTINVFSNITIAQAVLPYMRSQRSGVIANIGSIAGWGGSACLGAYSAGRHALAAFGLSLQQEVTNFGITVTCIELGCFRTGVLGDGDALGVRGAINECEDLMRAARGGLKGMSWEQSDDSKKGAELVFEMLSGRGRGAGRVLPGRWIVGVDAIALIDAALKSGEDMLGVEGDG</sequence>
<evidence type="ECO:0000256" key="1">
    <source>
        <dbReference type="ARBA" id="ARBA00006484"/>
    </source>
</evidence>
<evidence type="ECO:0000256" key="2">
    <source>
        <dbReference type="ARBA" id="ARBA00023002"/>
    </source>
</evidence>
<evidence type="ECO:0000313" key="5">
    <source>
        <dbReference type="EMBL" id="CUS13049.1"/>
    </source>
</evidence>
<dbReference type="PANTHER" id="PTHR43976:SF16">
    <property type="entry name" value="SHORT-CHAIN DEHYDROGENASE_REDUCTASE FAMILY PROTEIN"/>
    <property type="match status" value="1"/>
</dbReference>
<keyword evidence="2" id="KW-0560">Oxidoreductase</keyword>
<dbReference type="Gene3D" id="3.40.50.720">
    <property type="entry name" value="NAD(P)-binding Rossmann-like Domain"/>
    <property type="match status" value="1"/>
</dbReference>
<dbReference type="SMART" id="SM00822">
    <property type="entry name" value="PKS_KR"/>
    <property type="match status" value="1"/>
</dbReference>
<dbReference type="AlphaFoldDB" id="A0A292PZQ3"/>
<comment type="similarity">
    <text evidence="1 3">Belongs to the short-chain dehydrogenases/reductases (SDR) family.</text>
</comment>
<dbReference type="Proteomes" id="UP001412239">
    <property type="component" value="Unassembled WGS sequence"/>
</dbReference>
<keyword evidence="6" id="KW-1185">Reference proteome</keyword>
<feature type="domain" description="Ketoreductase" evidence="4">
    <location>
        <begin position="14"/>
        <end position="206"/>
    </location>
</feature>
<dbReference type="PRINTS" id="PR00081">
    <property type="entry name" value="GDHRDH"/>
</dbReference>
<dbReference type="InterPro" id="IPR036291">
    <property type="entry name" value="NAD(P)-bd_dom_sf"/>
</dbReference>
<proteinExistence type="inferred from homology"/>
<dbReference type="SUPFAM" id="SSF51735">
    <property type="entry name" value="NAD(P)-binding Rossmann-fold domains"/>
    <property type="match status" value="1"/>
</dbReference>
<evidence type="ECO:0000259" key="4">
    <source>
        <dbReference type="SMART" id="SM00822"/>
    </source>
</evidence>
<dbReference type="InterPro" id="IPR057326">
    <property type="entry name" value="KR_dom"/>
</dbReference>
<dbReference type="InterPro" id="IPR051911">
    <property type="entry name" value="SDR_oxidoreductase"/>
</dbReference>
<dbReference type="InterPro" id="IPR002347">
    <property type="entry name" value="SDR_fam"/>
</dbReference>
<organism evidence="5 6">
    <name type="scientific">Tuber aestivum</name>
    <name type="common">summer truffle</name>
    <dbReference type="NCBI Taxonomy" id="59557"/>
    <lineage>
        <taxon>Eukaryota</taxon>
        <taxon>Fungi</taxon>
        <taxon>Dikarya</taxon>
        <taxon>Ascomycota</taxon>
        <taxon>Pezizomycotina</taxon>
        <taxon>Pezizomycetes</taxon>
        <taxon>Pezizales</taxon>
        <taxon>Tuberaceae</taxon>
        <taxon>Tuber</taxon>
    </lineage>
</organism>
<evidence type="ECO:0000313" key="6">
    <source>
        <dbReference type="Proteomes" id="UP001412239"/>
    </source>
</evidence>
<protein>
    <recommendedName>
        <fullName evidence="4">Ketoreductase domain-containing protein</fullName>
    </recommendedName>
</protein>
<dbReference type="Pfam" id="PF00106">
    <property type="entry name" value="adh_short"/>
    <property type="match status" value="1"/>
</dbReference>
<dbReference type="EMBL" id="LN890978">
    <property type="protein sequence ID" value="CUS13049.1"/>
    <property type="molecule type" value="Genomic_DNA"/>
</dbReference>
<dbReference type="GO" id="GO:0016491">
    <property type="term" value="F:oxidoreductase activity"/>
    <property type="evidence" value="ECO:0007669"/>
    <property type="project" value="UniProtKB-KW"/>
</dbReference>
<gene>
    <name evidence="5" type="ORF">GSTUAT00002729001</name>
</gene>
<name>A0A292PZQ3_9PEZI</name>
<accession>A0A292PZQ3</accession>